<evidence type="ECO:0000256" key="1">
    <source>
        <dbReference type="ARBA" id="ARBA00000370"/>
    </source>
</evidence>
<feature type="active site" description="Phosphoserine intermediate" evidence="9 11">
    <location>
        <position position="59"/>
    </location>
</feature>
<evidence type="ECO:0000259" key="15">
    <source>
        <dbReference type="Pfam" id="PF06415"/>
    </source>
</evidence>
<dbReference type="FunFam" id="3.40.1450.10:FF:000002">
    <property type="entry name" value="2,3-bisphosphoglycerate-independent phosphoglycerate mutase"/>
    <property type="match status" value="1"/>
</dbReference>
<dbReference type="GO" id="GO:0030145">
    <property type="term" value="F:manganese ion binding"/>
    <property type="evidence" value="ECO:0007669"/>
    <property type="project" value="UniProtKB-UniRule"/>
</dbReference>
<feature type="binding site" evidence="9 12">
    <location>
        <begin position="143"/>
        <end position="144"/>
    </location>
    <ligand>
        <name>substrate</name>
    </ligand>
</feature>
<evidence type="ECO:0000256" key="2">
    <source>
        <dbReference type="ARBA" id="ARBA00002315"/>
    </source>
</evidence>
<evidence type="ECO:0000256" key="9">
    <source>
        <dbReference type="HAMAP-Rule" id="MF_01038"/>
    </source>
</evidence>
<dbReference type="OrthoDB" id="9800863at2"/>
<comment type="caution">
    <text evidence="16">The sequence shown here is derived from an EMBL/GenBank/DDBJ whole genome shotgun (WGS) entry which is preliminary data.</text>
</comment>
<dbReference type="CDD" id="cd16010">
    <property type="entry name" value="iPGM"/>
    <property type="match status" value="1"/>
</dbReference>
<accession>A0A3D8IFS3</accession>
<dbReference type="Pfam" id="PF01676">
    <property type="entry name" value="Metalloenzyme"/>
    <property type="match status" value="1"/>
</dbReference>
<keyword evidence="6 9" id="KW-0324">Glycolysis</keyword>
<evidence type="ECO:0000256" key="11">
    <source>
        <dbReference type="PIRSR" id="PIRSR001492-1"/>
    </source>
</evidence>
<dbReference type="PANTHER" id="PTHR31637">
    <property type="entry name" value="2,3-BISPHOSPHOGLYCERATE-INDEPENDENT PHOSPHOGLYCERATE MUTASE"/>
    <property type="match status" value="1"/>
</dbReference>
<comment type="catalytic activity">
    <reaction evidence="1 9">
        <text>(2R)-2-phosphoglycerate = (2R)-3-phosphoglycerate</text>
        <dbReference type="Rhea" id="RHEA:15901"/>
        <dbReference type="ChEBI" id="CHEBI:58272"/>
        <dbReference type="ChEBI" id="CHEBI:58289"/>
        <dbReference type="EC" id="5.4.2.12"/>
    </reaction>
</comment>
<feature type="domain" description="BPG-independent PGAM N-terminal" evidence="15">
    <location>
        <begin position="79"/>
        <end position="288"/>
    </location>
</feature>
<feature type="binding site" evidence="9 13">
    <location>
        <position position="431"/>
    </location>
    <ligand>
        <name>Mn(2+)</name>
        <dbReference type="ChEBI" id="CHEBI:29035"/>
        <label>2</label>
    </ligand>
</feature>
<evidence type="ECO:0000256" key="7">
    <source>
        <dbReference type="ARBA" id="ARBA00023211"/>
    </source>
</evidence>
<feature type="binding site" evidence="9 13">
    <location>
        <position position="449"/>
    </location>
    <ligand>
        <name>Mn(2+)</name>
        <dbReference type="ChEBI" id="CHEBI:29035"/>
        <label>1</label>
    </ligand>
</feature>
<feature type="binding site" evidence="9 13">
    <location>
        <position position="59"/>
    </location>
    <ligand>
        <name>Mn(2+)</name>
        <dbReference type="ChEBI" id="CHEBI:29035"/>
        <label>2</label>
    </ligand>
</feature>
<dbReference type="AlphaFoldDB" id="A0A3D8IFS3"/>
<comment type="pathway">
    <text evidence="3 9">Carbohydrate degradation; glycolysis; pyruvate from D-glyceraldehyde 3-phosphate: step 3/5.</text>
</comment>
<name>A0A3D8IFS3_9HELI</name>
<dbReference type="InterPro" id="IPR017850">
    <property type="entry name" value="Alkaline_phosphatase_core_sf"/>
</dbReference>
<feature type="binding site" evidence="9 12">
    <location>
        <position position="324"/>
    </location>
    <ligand>
        <name>substrate</name>
    </ligand>
</feature>
<keyword evidence="5 9" id="KW-0479">Metal-binding</keyword>
<reference evidence="16 17" key="1">
    <citation type="submission" date="2018-04" db="EMBL/GenBank/DDBJ databases">
        <title>Novel Campyloabacter and Helicobacter Species and Strains.</title>
        <authorList>
            <person name="Mannion A.J."/>
            <person name="Shen Z."/>
            <person name="Fox J.G."/>
        </authorList>
    </citation>
    <scope>NUCLEOTIDE SEQUENCE [LARGE SCALE GENOMIC DNA]</scope>
    <source>
        <strain evidence="16 17">MIT 99-5101</strain>
    </source>
</reference>
<sequence>MKAVLVITDGIGYSKKQEYNAFFAAKKPTYDKLFQEVPFGMIHTYGLSVGLPEGQMGNSEVGHMSLGSGRILYQDLVKINKAIHENTLMQNPALNCLKNCKRVHLVGLLSDGGVHSHIQHILALALGLESQYEVLLHLITDGRDVPPKSAPKFVREVESQIEGKRIRIASLSGRYYAMDRDNRWERVEKAYNVIALGENTQTLTPQEYLQSQFKEGIFDEFILPASFCKDFTEDSPNKIQASDGLIFVNFRSDRAREIVNALGNASFNAFVRKSFVEIPLVTMTPYDKSFSFPILFPKENVQNTLAEVISNHHLRQFHTAETEKYAHVTFFFNGGIEEPYPNETRLLVPSPKVATYDLQPQMSAKEVGDAVLMAMEEGYDFVVVNFANGDMVGHTGNYEAAIAAVEAVDNELGRICSKAKEKDYGLIITSDHGNCEEMKDEKGEPLTNHTIGDVWCFVMAKGVESVQNGGLNNIAPSILKLMEIAIPKEMDKPLF</sequence>
<feature type="binding site" evidence="9 13">
    <location>
        <position position="432"/>
    </location>
    <ligand>
        <name>Mn(2+)</name>
        <dbReference type="ChEBI" id="CHEBI:29035"/>
        <label>2</label>
    </ligand>
</feature>
<evidence type="ECO:0000256" key="4">
    <source>
        <dbReference type="ARBA" id="ARBA00008819"/>
    </source>
</evidence>
<feature type="binding site" evidence="9 13">
    <location>
        <position position="9"/>
    </location>
    <ligand>
        <name>Mn(2+)</name>
        <dbReference type="ChEBI" id="CHEBI:29035"/>
        <label>2</label>
    </ligand>
</feature>
<dbReference type="GO" id="GO:0006096">
    <property type="term" value="P:glycolytic process"/>
    <property type="evidence" value="ECO:0007669"/>
    <property type="project" value="UniProtKB-UniRule"/>
</dbReference>
<feature type="domain" description="Metalloenzyme" evidence="14">
    <location>
        <begin position="1"/>
        <end position="484"/>
    </location>
</feature>
<dbReference type="GO" id="GO:0004619">
    <property type="term" value="F:phosphoglycerate mutase activity"/>
    <property type="evidence" value="ECO:0007669"/>
    <property type="project" value="UniProtKB-UniRule"/>
</dbReference>
<dbReference type="GO" id="GO:0006007">
    <property type="term" value="P:glucose catabolic process"/>
    <property type="evidence" value="ECO:0007669"/>
    <property type="project" value="InterPro"/>
</dbReference>
<evidence type="ECO:0000256" key="13">
    <source>
        <dbReference type="PIRSR" id="PIRSR001492-3"/>
    </source>
</evidence>
<feature type="binding site" evidence="9 13">
    <location>
        <position position="390"/>
    </location>
    <ligand>
        <name>Mn(2+)</name>
        <dbReference type="ChEBI" id="CHEBI:29035"/>
        <label>1</label>
    </ligand>
</feature>
<protein>
    <recommendedName>
        <fullName evidence="9 10">2,3-bisphosphoglycerate-independent phosphoglycerate mutase</fullName>
        <shortName evidence="9">BPG-independent PGAM</shortName>
        <shortName evidence="9">Phosphoglyceromutase</shortName>
        <shortName evidence="9">iPGM</shortName>
        <ecNumber evidence="9 10">5.4.2.12</ecNumber>
    </recommendedName>
</protein>
<dbReference type="InterPro" id="IPR036646">
    <property type="entry name" value="PGAM_B_sf"/>
</dbReference>
<dbReference type="Gene3D" id="3.40.1450.10">
    <property type="entry name" value="BPG-independent phosphoglycerate mutase, domain B"/>
    <property type="match status" value="1"/>
</dbReference>
<evidence type="ECO:0000256" key="5">
    <source>
        <dbReference type="ARBA" id="ARBA00022723"/>
    </source>
</evidence>
<keyword evidence="17" id="KW-1185">Reference proteome</keyword>
<dbReference type="Gene3D" id="3.40.720.10">
    <property type="entry name" value="Alkaline Phosphatase, subunit A"/>
    <property type="match status" value="1"/>
</dbReference>
<dbReference type="GeneID" id="82535570"/>
<organism evidence="16 17">
    <name type="scientific">Helicobacter ganmani</name>
    <dbReference type="NCBI Taxonomy" id="60246"/>
    <lineage>
        <taxon>Bacteria</taxon>
        <taxon>Pseudomonadati</taxon>
        <taxon>Campylobacterota</taxon>
        <taxon>Epsilonproteobacteria</taxon>
        <taxon>Campylobacterales</taxon>
        <taxon>Helicobacteraceae</taxon>
        <taxon>Helicobacter</taxon>
    </lineage>
</organism>
<dbReference type="SUPFAM" id="SSF53649">
    <property type="entry name" value="Alkaline phosphatase-like"/>
    <property type="match status" value="1"/>
</dbReference>
<dbReference type="EC" id="5.4.2.12" evidence="9 10"/>
<dbReference type="NCBIfam" id="TIGR01307">
    <property type="entry name" value="pgm_bpd_ind"/>
    <property type="match status" value="1"/>
</dbReference>
<dbReference type="InterPro" id="IPR006124">
    <property type="entry name" value="Metalloenzyme"/>
</dbReference>
<evidence type="ECO:0000256" key="6">
    <source>
        <dbReference type="ARBA" id="ARBA00023152"/>
    </source>
</evidence>
<feature type="binding site" evidence="9 12">
    <location>
        <position position="174"/>
    </location>
    <ligand>
        <name>substrate</name>
    </ligand>
</feature>
<comment type="function">
    <text evidence="2 9">Catalyzes the interconversion of 2-phosphoglycerate and 3-phosphoglycerate.</text>
</comment>
<dbReference type="HAMAP" id="MF_01038">
    <property type="entry name" value="GpmI"/>
    <property type="match status" value="1"/>
</dbReference>
<keyword evidence="7 9" id="KW-0464">Manganese</keyword>
<comment type="subunit">
    <text evidence="9">Monomer.</text>
</comment>
<dbReference type="PIRSF" id="PIRSF001492">
    <property type="entry name" value="IPGAM"/>
    <property type="match status" value="1"/>
</dbReference>
<evidence type="ECO:0000259" key="14">
    <source>
        <dbReference type="Pfam" id="PF01676"/>
    </source>
</evidence>
<comment type="cofactor">
    <cofactor evidence="9">
        <name>Mn(2+)</name>
        <dbReference type="ChEBI" id="CHEBI:29035"/>
    </cofactor>
    <text evidence="9">Binds 2 manganese ions per subunit.</text>
</comment>
<evidence type="ECO:0000256" key="12">
    <source>
        <dbReference type="PIRSR" id="PIRSR001492-2"/>
    </source>
</evidence>
<evidence type="ECO:0000256" key="10">
    <source>
        <dbReference type="NCBIfam" id="TIGR01307"/>
    </source>
</evidence>
<dbReference type="Proteomes" id="UP000256650">
    <property type="component" value="Unassembled WGS sequence"/>
</dbReference>
<dbReference type="InterPro" id="IPR005995">
    <property type="entry name" value="Pgm_bpd_ind"/>
</dbReference>
<feature type="binding site" evidence="9 12">
    <location>
        <position position="115"/>
    </location>
    <ligand>
        <name>substrate</name>
    </ligand>
</feature>
<dbReference type="Pfam" id="PF06415">
    <property type="entry name" value="iPGM_N"/>
    <property type="match status" value="1"/>
</dbReference>
<dbReference type="PANTHER" id="PTHR31637:SF0">
    <property type="entry name" value="2,3-BISPHOSPHOGLYCERATE-INDEPENDENT PHOSPHOGLYCERATE MUTASE"/>
    <property type="match status" value="1"/>
</dbReference>
<dbReference type="GO" id="GO:0005829">
    <property type="term" value="C:cytosol"/>
    <property type="evidence" value="ECO:0007669"/>
    <property type="project" value="TreeGrafter"/>
</dbReference>
<feature type="binding site" evidence="9 12">
    <location>
        <begin position="251"/>
        <end position="254"/>
    </location>
    <ligand>
        <name>substrate</name>
    </ligand>
</feature>
<keyword evidence="8 9" id="KW-0413">Isomerase</keyword>
<dbReference type="SUPFAM" id="SSF64158">
    <property type="entry name" value="2,3-Bisphosphoglycerate-independent phosphoglycerate mutase, substrate-binding domain"/>
    <property type="match status" value="1"/>
</dbReference>
<dbReference type="UniPathway" id="UPA00109">
    <property type="reaction ID" value="UER00186"/>
</dbReference>
<evidence type="ECO:0000313" key="17">
    <source>
        <dbReference type="Proteomes" id="UP000256650"/>
    </source>
</evidence>
<evidence type="ECO:0000256" key="8">
    <source>
        <dbReference type="ARBA" id="ARBA00023235"/>
    </source>
</evidence>
<gene>
    <name evidence="9" type="primary">gpmI</name>
    <name evidence="16" type="ORF">CQA43_04630</name>
</gene>
<feature type="binding site" evidence="9 12">
    <location>
        <position position="180"/>
    </location>
    <ligand>
        <name>substrate</name>
    </ligand>
</feature>
<evidence type="ECO:0000256" key="3">
    <source>
        <dbReference type="ARBA" id="ARBA00004798"/>
    </source>
</evidence>
<feature type="binding site" evidence="9 13">
    <location>
        <position position="394"/>
    </location>
    <ligand>
        <name>Mn(2+)</name>
        <dbReference type="ChEBI" id="CHEBI:29035"/>
        <label>1</label>
    </ligand>
</feature>
<evidence type="ECO:0000313" key="16">
    <source>
        <dbReference type="EMBL" id="RDU63411.1"/>
    </source>
</evidence>
<dbReference type="RefSeq" id="WP_115551438.1">
    <property type="nucleotide sequence ID" value="NZ_CAOOIB010000023.1"/>
</dbReference>
<proteinExistence type="inferred from homology"/>
<dbReference type="EMBL" id="NXLS01000003">
    <property type="protein sequence ID" value="RDU63411.1"/>
    <property type="molecule type" value="Genomic_DNA"/>
</dbReference>
<dbReference type="InterPro" id="IPR011258">
    <property type="entry name" value="BPG-indep_PGM_N"/>
</dbReference>
<comment type="similarity">
    <text evidence="4 9">Belongs to the BPG-independent phosphoglycerate mutase family.</text>
</comment>